<dbReference type="Pfam" id="PF06122">
    <property type="entry name" value="TraH"/>
    <property type="match status" value="1"/>
</dbReference>
<accession>A0AA40JJI3</accession>
<protein>
    <submittedName>
        <fullName evidence="2">Conjugative relaxosome accessory transposon family protein</fullName>
    </submittedName>
</protein>
<comment type="caution">
    <text evidence="2">The sequence shown here is derived from an EMBL/GenBank/DDBJ whole genome shotgun (WGS) entry which is preliminary data.</text>
</comment>
<evidence type="ECO:0000313" key="2">
    <source>
        <dbReference type="EMBL" id="KGX17087.1"/>
    </source>
</evidence>
<dbReference type="RefSeq" id="WP_038740898.1">
    <property type="nucleotide sequence ID" value="NZ_KN323090.1"/>
</dbReference>
<proteinExistence type="predicted"/>
<reference evidence="2 3" key="1">
    <citation type="submission" date="2014-08" db="EMBL/GenBank/DDBJ databases">
        <authorList>
            <person name="Bunnell A."/>
            <person name="Chain P.S."/>
            <person name="Chertkov O."/>
            <person name="Currie B.J."/>
            <person name="Daligault H.E."/>
            <person name="Davenport K.W."/>
            <person name="Davis C."/>
            <person name="Gleasner C.D."/>
            <person name="Johnson S.L."/>
            <person name="Kaestli M."/>
            <person name="Koren S."/>
            <person name="Kunde Y.A."/>
            <person name="Mayo M."/>
            <person name="McMurry K.K."/>
            <person name="Price E.P."/>
            <person name="Reitenga K.G."/>
            <person name="Robison R."/>
            <person name="Rosovitz M.J."/>
            <person name="Sarovich D.S."/>
            <person name="Teshima H."/>
        </authorList>
    </citation>
    <scope>NUCLEOTIDE SEQUENCE [LARGE SCALE GENOMIC DNA]</scope>
    <source>
        <strain evidence="2 3">MSHR44</strain>
    </source>
</reference>
<evidence type="ECO:0000313" key="3">
    <source>
        <dbReference type="Proteomes" id="UP000030475"/>
    </source>
</evidence>
<dbReference type="InterPro" id="IPR010927">
    <property type="entry name" value="T4SS_TraH"/>
</dbReference>
<organism evidence="2 3">
    <name type="scientific">Burkholderia pseudomallei</name>
    <name type="common">Pseudomonas pseudomallei</name>
    <dbReference type="NCBI Taxonomy" id="28450"/>
    <lineage>
        <taxon>Bacteria</taxon>
        <taxon>Pseudomonadati</taxon>
        <taxon>Pseudomonadota</taxon>
        <taxon>Betaproteobacteria</taxon>
        <taxon>Burkholderiales</taxon>
        <taxon>Burkholderiaceae</taxon>
        <taxon>Burkholderia</taxon>
        <taxon>pseudomallei group</taxon>
    </lineage>
</organism>
<dbReference type="PROSITE" id="PS51257">
    <property type="entry name" value="PROKAR_LIPOPROTEIN"/>
    <property type="match status" value="1"/>
</dbReference>
<feature type="signal peptide" evidence="1">
    <location>
        <begin position="1"/>
        <end position="37"/>
    </location>
</feature>
<dbReference type="EMBL" id="JQIM01000007">
    <property type="protein sequence ID" value="KGX17087.1"/>
    <property type="molecule type" value="Genomic_DNA"/>
</dbReference>
<name>A0AA40JJI3_BURPE</name>
<dbReference type="Proteomes" id="UP000030475">
    <property type="component" value="Unassembled WGS sequence"/>
</dbReference>
<gene>
    <name evidence="2" type="ORF">Y036_6009</name>
</gene>
<evidence type="ECO:0000256" key="1">
    <source>
        <dbReference type="SAM" id="SignalP"/>
    </source>
</evidence>
<dbReference type="AlphaFoldDB" id="A0AA40JJI3"/>
<sequence length="484" mass="52853">MPKLLASHLFRRYLCGLQVVLASASIACLVYTQPAAAMSMQQLFDTVNAQGNYTSPAALQGQTLNMYSGGSLFMRMPKRTYQLSSVTPPSWNAGCGGIDLFMGGFSFINKEQFVAMLRNIGSNALGYGFKLAIQNLCPTCDNVMQALQATAQQINRLNMDSCETAKGLVNAALPDTWTRGRQDAAKNFGVDSNIFENITDAWTNVMNDENKADDVIDQVKQSNPAAKDVLPTGNVVWKALKKIDGMTDEERMVLMSLVGSMIFPTQGNAQAPKPLMPTDIDVATLIGNGVDGDTINVPIWRCDTTTDDGCLNPYSDQLSTRSFRSMVMTKMNNIVDHIAARSPHDDVSQVLAFLNTTDLPIYAMLAAGTRYNNTQIADSTMGVYIDLIAAKYAETYIRRCTKDLQDAIGKYAALADSSQTQALSDLKPQLERIRNTAHEALMQAYTRTVSTHSLTTELAAMQRAVDSNLSETLRSSLAFGKSLN</sequence>
<feature type="chain" id="PRO_5041262631" evidence="1">
    <location>
        <begin position="38"/>
        <end position="484"/>
    </location>
</feature>
<keyword evidence="1" id="KW-0732">Signal</keyword>